<dbReference type="STRING" id="693661.Arcve_0816"/>
<dbReference type="PANTHER" id="PTHR30482:SF1">
    <property type="entry name" value="BRANCHED-CHAIN AMINO ACID TRANSPORT PERMEASE PROTEIN LIVM-RELATED"/>
    <property type="match status" value="1"/>
</dbReference>
<feature type="transmembrane region" description="Helical" evidence="6">
    <location>
        <begin position="40"/>
        <end position="67"/>
    </location>
</feature>
<keyword evidence="3 6" id="KW-0812">Transmembrane</keyword>
<dbReference type="Proteomes" id="UP000008136">
    <property type="component" value="Chromosome"/>
</dbReference>
<accession>F2KRZ0</accession>
<dbReference type="OrthoDB" id="15394at2157"/>
<evidence type="ECO:0000256" key="2">
    <source>
        <dbReference type="ARBA" id="ARBA00022475"/>
    </source>
</evidence>
<evidence type="ECO:0000256" key="3">
    <source>
        <dbReference type="ARBA" id="ARBA00022692"/>
    </source>
</evidence>
<comment type="subcellular location">
    <subcellularLocation>
        <location evidence="1">Cell membrane</location>
        <topology evidence="1">Multi-pass membrane protein</topology>
    </subcellularLocation>
</comment>
<dbReference type="InterPro" id="IPR001851">
    <property type="entry name" value="ABC_transp_permease"/>
</dbReference>
<dbReference type="AlphaFoldDB" id="F2KRZ0"/>
<dbReference type="PANTHER" id="PTHR30482">
    <property type="entry name" value="HIGH-AFFINITY BRANCHED-CHAIN AMINO ACID TRANSPORT SYSTEM PERMEASE"/>
    <property type="match status" value="1"/>
</dbReference>
<dbReference type="GO" id="GO:0015658">
    <property type="term" value="F:branched-chain amino acid transmembrane transporter activity"/>
    <property type="evidence" value="ECO:0007669"/>
    <property type="project" value="InterPro"/>
</dbReference>
<feature type="transmembrane region" description="Helical" evidence="6">
    <location>
        <begin position="304"/>
        <end position="322"/>
    </location>
</feature>
<dbReference type="CDD" id="cd06581">
    <property type="entry name" value="TM_PBP1_LivM_like"/>
    <property type="match status" value="1"/>
</dbReference>
<keyword evidence="5 6" id="KW-0472">Membrane</keyword>
<dbReference type="GO" id="GO:0005886">
    <property type="term" value="C:plasma membrane"/>
    <property type="evidence" value="ECO:0007669"/>
    <property type="project" value="UniProtKB-SubCell"/>
</dbReference>
<dbReference type="InterPro" id="IPR043428">
    <property type="entry name" value="LivM-like"/>
</dbReference>
<evidence type="ECO:0000313" key="8">
    <source>
        <dbReference type="Proteomes" id="UP000008136"/>
    </source>
</evidence>
<protein>
    <submittedName>
        <fullName evidence="7">ABC-type transporter, integral membrane subunit</fullName>
    </submittedName>
</protein>
<feature type="transmembrane region" description="Helical" evidence="6">
    <location>
        <begin position="6"/>
        <end position="28"/>
    </location>
</feature>
<dbReference type="Pfam" id="PF02653">
    <property type="entry name" value="BPD_transp_2"/>
    <property type="match status" value="1"/>
</dbReference>
<feature type="transmembrane region" description="Helical" evidence="6">
    <location>
        <begin position="258"/>
        <end position="283"/>
    </location>
</feature>
<keyword evidence="2" id="KW-1003">Cell membrane</keyword>
<dbReference type="EMBL" id="CP002588">
    <property type="protein sequence ID" value="AEA46831.1"/>
    <property type="molecule type" value="Genomic_DNA"/>
</dbReference>
<sequence>MALEHTVISILIWFGLYLIIAISLNLEYGYGGIPNFGRALAALMGAIAVGAVVNRILILMFGITGSITTASGIAKSTINEIIAQNPAVGIGLLLFTLLISGILGIVVGALFILPSAKLESDYLAITLLAISEVAYMVCYYNTDIMGGYYGVPTPNVLAFIPGEWKDLVFMCLILLVALVVYFFAERLLNTPYGRLLRATRENENVVRAFGKDVMKIRIKTVAVGSGIASMSGALYSFYTGNVSGIVNLFSRVEWTFFPFLMVLLGGLGNNRGVAVGVLTFVTIRKLLEVYKHEITRFFALPFDVNWLQYILFGVMMLLILYYRPDGLIKEKPIMTEPIKKLAEKKGQK</sequence>
<dbReference type="RefSeq" id="WP_013683503.1">
    <property type="nucleotide sequence ID" value="NC_015320.1"/>
</dbReference>
<keyword evidence="4 6" id="KW-1133">Transmembrane helix</keyword>
<dbReference type="HOGENOM" id="CLU_031365_1_0_2"/>
<feature type="transmembrane region" description="Helical" evidence="6">
    <location>
        <begin position="167"/>
        <end position="184"/>
    </location>
</feature>
<evidence type="ECO:0000313" key="7">
    <source>
        <dbReference type="EMBL" id="AEA46831.1"/>
    </source>
</evidence>
<gene>
    <name evidence="7" type="ordered locus">Arcve_0816</name>
</gene>
<evidence type="ECO:0000256" key="4">
    <source>
        <dbReference type="ARBA" id="ARBA00022989"/>
    </source>
</evidence>
<dbReference type="eggNOG" id="arCOG01273">
    <property type="taxonomic scope" value="Archaea"/>
</dbReference>
<feature type="transmembrane region" description="Helical" evidence="6">
    <location>
        <begin position="87"/>
        <end position="113"/>
    </location>
</feature>
<feature type="transmembrane region" description="Helical" evidence="6">
    <location>
        <begin position="220"/>
        <end position="238"/>
    </location>
</feature>
<dbReference type="KEGG" id="ave:Arcve_0816"/>
<evidence type="ECO:0000256" key="6">
    <source>
        <dbReference type="SAM" id="Phobius"/>
    </source>
</evidence>
<evidence type="ECO:0000256" key="1">
    <source>
        <dbReference type="ARBA" id="ARBA00004651"/>
    </source>
</evidence>
<dbReference type="GeneID" id="10393919"/>
<keyword evidence="8" id="KW-1185">Reference proteome</keyword>
<proteinExistence type="predicted"/>
<organism evidence="7 8">
    <name type="scientific">Archaeoglobus veneficus (strain DSM 11195 / SNP6)</name>
    <dbReference type="NCBI Taxonomy" id="693661"/>
    <lineage>
        <taxon>Archaea</taxon>
        <taxon>Methanobacteriati</taxon>
        <taxon>Methanobacteriota</taxon>
        <taxon>Archaeoglobi</taxon>
        <taxon>Archaeoglobales</taxon>
        <taxon>Archaeoglobaceae</taxon>
        <taxon>Archaeoglobus</taxon>
    </lineage>
</organism>
<reference evidence="7 8" key="1">
    <citation type="submission" date="2011-03" db="EMBL/GenBank/DDBJ databases">
        <title>The complete genome of Archaeoglobus veneficus SNP6.</title>
        <authorList>
            <consortium name="US DOE Joint Genome Institute (JGI-PGF)"/>
            <person name="Lucas S."/>
            <person name="Copeland A."/>
            <person name="Lapidus A."/>
            <person name="Bruce D."/>
            <person name="Goodwin L."/>
            <person name="Pitluck S."/>
            <person name="Kyrpides N."/>
            <person name="Mavromatis K."/>
            <person name="Pagani I."/>
            <person name="Ivanova N."/>
            <person name="Mikhailova N."/>
            <person name="Lu M."/>
            <person name="Detter J.C."/>
            <person name="Tapia R."/>
            <person name="Han C."/>
            <person name="Land M."/>
            <person name="Hauser L."/>
            <person name="Markowitz V."/>
            <person name="Cheng J.-F."/>
            <person name="Hugenholtz P."/>
            <person name="Woyke T."/>
            <person name="Wu D."/>
            <person name="Spring S."/>
            <person name="Brambilla E."/>
            <person name="Klenk H.-P."/>
            <person name="Eisen J.A."/>
        </authorList>
    </citation>
    <scope>NUCLEOTIDE SEQUENCE [LARGE SCALE GENOMIC DNA]</scope>
    <source>
        <strain>SNP6</strain>
    </source>
</reference>
<name>F2KRZ0_ARCVS</name>
<evidence type="ECO:0000256" key="5">
    <source>
        <dbReference type="ARBA" id="ARBA00023136"/>
    </source>
</evidence>